<keyword evidence="4" id="KW-0406">Ion transport</keyword>
<dbReference type="InterPro" id="IPR044880">
    <property type="entry name" value="NCX_ion-bd_dom_sf"/>
</dbReference>
<keyword evidence="4" id="KW-0106">Calcium</keyword>
<sequence length="360" mass="40809">MLRNKSFRKQSRKVRLFMLFGSFCTAFIIILFTSYRQGNIRYIAEDTHFASRKLLNTSDSGDDSLYPPDAFTDEQLKNGAVVLHVIGLIYMFIALAIVCDEFFVPALGVIIERFKITEDVAGATFMAAGGSAPELFTSLFGIFFAKNNVGIGTIVGSAVFNILFVIGMCAIFSKTVLNLTWWPLFRDVTFYSIDLILLIAFFYDEIIEWYEALILFFGYIAYVLFMKFNSQIEDRVKSCLKKRCNKVETQERPERSLSMPILHAGGNRFRHGILDLIIHSNHHNLHEESKINSTDRSSVTNPSCNHSGLSPNTLKLIGNHYNRRFSIAVFGPHLAKLSAHISGWESCTTVDYFSWLASNH</sequence>
<keyword evidence="6 8" id="KW-1133">Transmembrane helix</keyword>
<dbReference type="PANTHER" id="PTHR10846">
    <property type="entry name" value="SODIUM/POTASSIUM/CALCIUM EXCHANGER"/>
    <property type="match status" value="1"/>
</dbReference>
<keyword evidence="4" id="KW-0813">Transport</keyword>
<evidence type="ECO:0000256" key="5">
    <source>
        <dbReference type="ARBA" id="ARBA00022692"/>
    </source>
</evidence>
<keyword evidence="4" id="KW-0109">Calcium transport</keyword>
<feature type="transmembrane region" description="Helical" evidence="8">
    <location>
        <begin position="81"/>
        <end position="111"/>
    </location>
</feature>
<dbReference type="Gene3D" id="1.20.1420.30">
    <property type="entry name" value="NCX, central ion-binding region"/>
    <property type="match status" value="1"/>
</dbReference>
<evidence type="ECO:0000256" key="2">
    <source>
        <dbReference type="ARBA" id="ARBA00005364"/>
    </source>
</evidence>
<dbReference type="EMBL" id="CAJPWZ010002218">
    <property type="protein sequence ID" value="CAG2233786.1"/>
    <property type="molecule type" value="Genomic_DNA"/>
</dbReference>
<dbReference type="GO" id="GO:0008273">
    <property type="term" value="F:calcium, potassium:sodium antiporter activity"/>
    <property type="evidence" value="ECO:0007669"/>
    <property type="project" value="TreeGrafter"/>
</dbReference>
<dbReference type="GO" id="GO:0006874">
    <property type="term" value="P:intracellular calcium ion homeostasis"/>
    <property type="evidence" value="ECO:0007669"/>
    <property type="project" value="TreeGrafter"/>
</dbReference>
<dbReference type="OrthoDB" id="2127281at2759"/>
<dbReference type="InterPro" id="IPR004837">
    <property type="entry name" value="NaCa_Exmemb"/>
</dbReference>
<protein>
    <recommendedName>
        <fullName evidence="9">Sodium/calcium exchanger membrane region domain-containing protein</fullName>
    </recommendedName>
</protein>
<feature type="transmembrane region" description="Helical" evidence="8">
    <location>
        <begin position="123"/>
        <end position="145"/>
    </location>
</feature>
<evidence type="ECO:0000256" key="1">
    <source>
        <dbReference type="ARBA" id="ARBA00004141"/>
    </source>
</evidence>
<evidence type="ECO:0000256" key="7">
    <source>
        <dbReference type="ARBA" id="ARBA00023136"/>
    </source>
</evidence>
<dbReference type="GO" id="GO:0005886">
    <property type="term" value="C:plasma membrane"/>
    <property type="evidence" value="ECO:0007669"/>
    <property type="project" value="TreeGrafter"/>
</dbReference>
<gene>
    <name evidence="10" type="ORF">MEDL_46454</name>
</gene>
<dbReference type="FunFam" id="1.20.1420.30:FF:000004">
    <property type="entry name" value="Sodium/potassium/calcium exchanger 2 isoform 1"/>
    <property type="match status" value="1"/>
</dbReference>
<feature type="transmembrane region" description="Helical" evidence="8">
    <location>
        <begin position="209"/>
        <end position="228"/>
    </location>
</feature>
<comment type="caution">
    <text evidence="10">The sequence shown here is derived from an EMBL/GenBank/DDBJ whole genome shotgun (WGS) entry which is preliminary data.</text>
</comment>
<name>A0A8S3TQU8_MYTED</name>
<reference evidence="10" key="1">
    <citation type="submission" date="2021-03" db="EMBL/GenBank/DDBJ databases">
        <authorList>
            <person name="Bekaert M."/>
        </authorList>
    </citation>
    <scope>NUCLEOTIDE SEQUENCE</scope>
</reference>
<comment type="similarity">
    <text evidence="2">Belongs to the Ca(2+):cation antiporter (CaCA) (TC 2.A.19) family. SLC24A subfamily.</text>
</comment>
<dbReference type="AlphaFoldDB" id="A0A8S3TQU8"/>
<evidence type="ECO:0000313" key="11">
    <source>
        <dbReference type="Proteomes" id="UP000683360"/>
    </source>
</evidence>
<dbReference type="Pfam" id="PF01699">
    <property type="entry name" value="Na_Ca_ex"/>
    <property type="match status" value="1"/>
</dbReference>
<organism evidence="10 11">
    <name type="scientific">Mytilus edulis</name>
    <name type="common">Blue mussel</name>
    <dbReference type="NCBI Taxonomy" id="6550"/>
    <lineage>
        <taxon>Eukaryota</taxon>
        <taxon>Metazoa</taxon>
        <taxon>Spiralia</taxon>
        <taxon>Lophotrochozoa</taxon>
        <taxon>Mollusca</taxon>
        <taxon>Bivalvia</taxon>
        <taxon>Autobranchia</taxon>
        <taxon>Pteriomorphia</taxon>
        <taxon>Mytilida</taxon>
        <taxon>Mytiloidea</taxon>
        <taxon>Mytilidae</taxon>
        <taxon>Mytilinae</taxon>
        <taxon>Mytilus</taxon>
    </lineage>
</organism>
<feature type="domain" description="Sodium/calcium exchanger membrane region" evidence="9">
    <location>
        <begin position="85"/>
        <end position="226"/>
    </location>
</feature>
<feature type="transmembrane region" description="Helical" evidence="8">
    <location>
        <begin position="184"/>
        <end position="203"/>
    </location>
</feature>
<evidence type="ECO:0000256" key="4">
    <source>
        <dbReference type="ARBA" id="ARBA00022568"/>
    </source>
</evidence>
<evidence type="ECO:0000256" key="3">
    <source>
        <dbReference type="ARBA" id="ARBA00022449"/>
    </source>
</evidence>
<dbReference type="InterPro" id="IPR004481">
    <property type="entry name" value="K/Na/Ca-exchanger"/>
</dbReference>
<evidence type="ECO:0000256" key="6">
    <source>
        <dbReference type="ARBA" id="ARBA00022989"/>
    </source>
</evidence>
<dbReference type="GO" id="GO:0005262">
    <property type="term" value="F:calcium channel activity"/>
    <property type="evidence" value="ECO:0007669"/>
    <property type="project" value="TreeGrafter"/>
</dbReference>
<dbReference type="Proteomes" id="UP000683360">
    <property type="component" value="Unassembled WGS sequence"/>
</dbReference>
<dbReference type="NCBIfam" id="TIGR00367">
    <property type="entry name" value="calcium/sodium antiporter"/>
    <property type="match status" value="1"/>
</dbReference>
<feature type="transmembrane region" description="Helical" evidence="8">
    <location>
        <begin position="151"/>
        <end position="172"/>
    </location>
</feature>
<evidence type="ECO:0000313" key="10">
    <source>
        <dbReference type="EMBL" id="CAG2233786.1"/>
    </source>
</evidence>
<keyword evidence="5 8" id="KW-0812">Transmembrane</keyword>
<feature type="transmembrane region" description="Helical" evidence="8">
    <location>
        <begin position="16"/>
        <end position="35"/>
    </location>
</feature>
<proteinExistence type="inferred from homology"/>
<comment type="subcellular location">
    <subcellularLocation>
        <location evidence="1">Membrane</location>
        <topology evidence="1">Multi-pass membrane protein</topology>
    </subcellularLocation>
</comment>
<evidence type="ECO:0000256" key="8">
    <source>
        <dbReference type="SAM" id="Phobius"/>
    </source>
</evidence>
<dbReference type="PANTHER" id="PTHR10846:SF72">
    <property type="entry name" value="SODIUM_POTASSIUM_CALCIUM EXCHANGER NCKX30C"/>
    <property type="match status" value="1"/>
</dbReference>
<keyword evidence="3" id="KW-0050">Antiport</keyword>
<keyword evidence="7 8" id="KW-0472">Membrane</keyword>
<evidence type="ECO:0000259" key="9">
    <source>
        <dbReference type="Pfam" id="PF01699"/>
    </source>
</evidence>
<accession>A0A8S3TQU8</accession>
<keyword evidence="11" id="KW-1185">Reference proteome</keyword>